<evidence type="ECO:0000313" key="2">
    <source>
        <dbReference type="Proteomes" id="UP000594638"/>
    </source>
</evidence>
<sequence length="50" mass="5894">LPHLLLIFNSIETFGNVLLERLQELEFPDLDFSITIIYKHTVEVKVRHSD</sequence>
<reference evidence="1 2" key="1">
    <citation type="submission" date="2019-12" db="EMBL/GenBank/DDBJ databases">
        <authorList>
            <person name="Alioto T."/>
            <person name="Alioto T."/>
            <person name="Gomez Garrido J."/>
        </authorList>
    </citation>
    <scope>NUCLEOTIDE SEQUENCE [LARGE SCALE GENOMIC DNA]</scope>
</reference>
<organism evidence="1 2">
    <name type="scientific">Olea europaea subsp. europaea</name>
    <dbReference type="NCBI Taxonomy" id="158383"/>
    <lineage>
        <taxon>Eukaryota</taxon>
        <taxon>Viridiplantae</taxon>
        <taxon>Streptophyta</taxon>
        <taxon>Embryophyta</taxon>
        <taxon>Tracheophyta</taxon>
        <taxon>Spermatophyta</taxon>
        <taxon>Magnoliopsida</taxon>
        <taxon>eudicotyledons</taxon>
        <taxon>Gunneridae</taxon>
        <taxon>Pentapetalae</taxon>
        <taxon>asterids</taxon>
        <taxon>lamiids</taxon>
        <taxon>Lamiales</taxon>
        <taxon>Oleaceae</taxon>
        <taxon>Oleeae</taxon>
        <taxon>Olea</taxon>
    </lineage>
</organism>
<dbReference type="EMBL" id="CACTIH010005948">
    <property type="protein sequence ID" value="CAA3003314.1"/>
    <property type="molecule type" value="Genomic_DNA"/>
</dbReference>
<name>A0A8S0TG71_OLEEU</name>
<gene>
    <name evidence="1" type="ORF">OLEA9_A089132</name>
</gene>
<comment type="caution">
    <text evidence="1">The sequence shown here is derived from an EMBL/GenBank/DDBJ whole genome shotgun (WGS) entry which is preliminary data.</text>
</comment>
<protein>
    <submittedName>
        <fullName evidence="1">Uncharacterized protein</fullName>
    </submittedName>
</protein>
<dbReference type="Proteomes" id="UP000594638">
    <property type="component" value="Unassembled WGS sequence"/>
</dbReference>
<keyword evidence="2" id="KW-1185">Reference proteome</keyword>
<dbReference type="AlphaFoldDB" id="A0A8S0TG71"/>
<accession>A0A8S0TG71</accession>
<evidence type="ECO:0000313" key="1">
    <source>
        <dbReference type="EMBL" id="CAA3003314.1"/>
    </source>
</evidence>
<proteinExistence type="predicted"/>
<feature type="non-terminal residue" evidence="1">
    <location>
        <position position="1"/>
    </location>
</feature>